<evidence type="ECO:0000256" key="1">
    <source>
        <dbReference type="ARBA" id="ARBA00004173"/>
    </source>
</evidence>
<proteinExistence type="inferred from homology"/>
<evidence type="ECO:0008006" key="8">
    <source>
        <dbReference type="Google" id="ProtNLM"/>
    </source>
</evidence>
<name>A0A7R9F3M3_9NEOP</name>
<keyword evidence="3" id="KW-0809">Transit peptide</keyword>
<dbReference type="GO" id="GO:0005840">
    <property type="term" value="C:ribosome"/>
    <property type="evidence" value="ECO:0007669"/>
    <property type="project" value="UniProtKB-KW"/>
</dbReference>
<protein>
    <recommendedName>
        <fullName evidence="8">Ribosomal protein S24</fullName>
    </recommendedName>
</protein>
<dbReference type="EMBL" id="OD567967">
    <property type="protein sequence ID" value="CAD7446385.1"/>
    <property type="molecule type" value="Genomic_DNA"/>
</dbReference>
<accession>A0A7R9F3M3</accession>
<evidence type="ECO:0000256" key="3">
    <source>
        <dbReference type="ARBA" id="ARBA00022946"/>
    </source>
</evidence>
<keyword evidence="6" id="KW-0687">Ribonucleoprotein</keyword>
<keyword evidence="4" id="KW-0689">Ribosomal protein</keyword>
<dbReference type="InterPro" id="IPR026146">
    <property type="entry name" value="Ribosomal_uS3m"/>
</dbReference>
<reference evidence="7" key="1">
    <citation type="submission" date="2020-11" db="EMBL/GenBank/DDBJ databases">
        <authorList>
            <person name="Tran Van P."/>
        </authorList>
    </citation>
    <scope>NUCLEOTIDE SEQUENCE</scope>
</reference>
<sequence length="201" mass="23013">MWKNAISGPELELARFGNASFVPDLGIFGLDLVMESCFLFLQVLLHPPGLLCPSNTRQVHVTACCHKVQAGRYRISPKGDKPLTYEMANPPHFIAHRKSWNSWNTSNLEGGLRSADTAIEDIFIRKFMTGTWHSLFVSEIIIKRQHNMIRIAGIIRQAISPRKMYFLLGYCEELLSYWLQCPVKLELQTVADKKDVVFKYI</sequence>
<evidence type="ECO:0000256" key="6">
    <source>
        <dbReference type="ARBA" id="ARBA00023274"/>
    </source>
</evidence>
<dbReference type="GO" id="GO:1990904">
    <property type="term" value="C:ribonucleoprotein complex"/>
    <property type="evidence" value="ECO:0007669"/>
    <property type="project" value="UniProtKB-KW"/>
</dbReference>
<evidence type="ECO:0000256" key="2">
    <source>
        <dbReference type="ARBA" id="ARBA00010761"/>
    </source>
</evidence>
<organism evidence="7">
    <name type="scientific">Timema bartmani</name>
    <dbReference type="NCBI Taxonomy" id="61472"/>
    <lineage>
        <taxon>Eukaryota</taxon>
        <taxon>Metazoa</taxon>
        <taxon>Ecdysozoa</taxon>
        <taxon>Arthropoda</taxon>
        <taxon>Hexapoda</taxon>
        <taxon>Insecta</taxon>
        <taxon>Pterygota</taxon>
        <taxon>Neoptera</taxon>
        <taxon>Polyneoptera</taxon>
        <taxon>Phasmatodea</taxon>
        <taxon>Timematodea</taxon>
        <taxon>Timematoidea</taxon>
        <taxon>Timematidae</taxon>
        <taxon>Timema</taxon>
    </lineage>
</organism>
<dbReference type="PANTHER" id="PTHR21244:SF1">
    <property type="entry name" value="SMALL RIBOSOMAL SUBUNIT PROTEIN US3M"/>
    <property type="match status" value="1"/>
</dbReference>
<evidence type="ECO:0000256" key="5">
    <source>
        <dbReference type="ARBA" id="ARBA00023128"/>
    </source>
</evidence>
<keyword evidence="5" id="KW-0496">Mitochondrion</keyword>
<dbReference type="AlphaFoldDB" id="A0A7R9F3M3"/>
<dbReference type="GO" id="GO:0005739">
    <property type="term" value="C:mitochondrion"/>
    <property type="evidence" value="ECO:0007669"/>
    <property type="project" value="UniProtKB-SubCell"/>
</dbReference>
<comment type="similarity">
    <text evidence="2">Belongs to the universal ribosomal protein uS3 family.</text>
</comment>
<dbReference type="PANTHER" id="PTHR21244">
    <property type="entry name" value="MITOCHONDRIAL 28S RIBOSOMAL PROTEIN S24"/>
    <property type="match status" value="1"/>
</dbReference>
<evidence type="ECO:0000313" key="7">
    <source>
        <dbReference type="EMBL" id="CAD7446385.1"/>
    </source>
</evidence>
<dbReference type="Pfam" id="PF14955">
    <property type="entry name" value="MRP-S24"/>
    <property type="match status" value="1"/>
</dbReference>
<comment type="subcellular location">
    <subcellularLocation>
        <location evidence="1">Mitochondrion</location>
    </subcellularLocation>
</comment>
<dbReference type="GO" id="GO:0006412">
    <property type="term" value="P:translation"/>
    <property type="evidence" value="ECO:0007669"/>
    <property type="project" value="TreeGrafter"/>
</dbReference>
<evidence type="ECO:0000256" key="4">
    <source>
        <dbReference type="ARBA" id="ARBA00022980"/>
    </source>
</evidence>
<gene>
    <name evidence="7" type="ORF">TBIB3V08_LOCUS8716</name>
</gene>